<feature type="region of interest" description="Disordered" evidence="1">
    <location>
        <begin position="110"/>
        <end position="131"/>
    </location>
</feature>
<name>A0A0Q9Z513_9FLAO</name>
<comment type="caution">
    <text evidence="3">The sequence shown here is derived from an EMBL/GenBank/DDBJ whole genome shotgun (WGS) entry which is preliminary data.</text>
</comment>
<dbReference type="RefSeq" id="WP_057482645.1">
    <property type="nucleotide sequence ID" value="NZ_BMWR01000004.1"/>
</dbReference>
<dbReference type="InterPro" id="IPR019052">
    <property type="entry name" value="DUF2383"/>
</dbReference>
<dbReference type="InterPro" id="IPR012347">
    <property type="entry name" value="Ferritin-like"/>
</dbReference>
<dbReference type="OrthoDB" id="282393at2"/>
<evidence type="ECO:0000259" key="2">
    <source>
        <dbReference type="Pfam" id="PF09537"/>
    </source>
</evidence>
<dbReference type="Proteomes" id="UP000051643">
    <property type="component" value="Unassembled WGS sequence"/>
</dbReference>
<reference evidence="3" key="1">
    <citation type="submission" date="2015-10" db="EMBL/GenBank/DDBJ databases">
        <title>Draft genome sequence of Salegentibacter mishustinae KCTC 12263.</title>
        <authorList>
            <person name="Lin W."/>
            <person name="Zheng Q."/>
        </authorList>
    </citation>
    <scope>NUCLEOTIDE SEQUENCE [LARGE SCALE GENOMIC DNA]</scope>
    <source>
        <strain evidence="3">KCTC 12263</strain>
    </source>
</reference>
<dbReference type="EMBL" id="LKTP01000034">
    <property type="protein sequence ID" value="KRG27973.1"/>
    <property type="molecule type" value="Genomic_DNA"/>
</dbReference>
<dbReference type="Gene3D" id="1.20.1260.10">
    <property type="match status" value="1"/>
</dbReference>
<gene>
    <name evidence="3" type="ORF">APR42_09505</name>
</gene>
<feature type="domain" description="DUF2383" evidence="2">
    <location>
        <begin position="9"/>
        <end position="114"/>
    </location>
</feature>
<evidence type="ECO:0000313" key="3">
    <source>
        <dbReference type="EMBL" id="KRG27973.1"/>
    </source>
</evidence>
<dbReference type="STRING" id="270918.APR42_09505"/>
<accession>A0A0Q9Z513</accession>
<dbReference type="Pfam" id="PF09537">
    <property type="entry name" value="DUF2383"/>
    <property type="match status" value="1"/>
</dbReference>
<protein>
    <recommendedName>
        <fullName evidence="2">DUF2383 domain-containing protein</fullName>
    </recommendedName>
</protein>
<evidence type="ECO:0000256" key="1">
    <source>
        <dbReference type="SAM" id="MobiDB-lite"/>
    </source>
</evidence>
<dbReference type="SUPFAM" id="SSF47240">
    <property type="entry name" value="Ferritin-like"/>
    <property type="match status" value="1"/>
</dbReference>
<sequence>MRTKEEMGEKLNEILEKSYDAKEGFHAASKNAKNKKLQEYFRQKAEERDMFIQELKEEIKGYGQEPKEDGSIKGDMHRTWMNLKSSVSDNDEAMLEESLRGEKAALEDYKDITKEKDLPPTLSSKLNRQQQNIQSSINNVKVYEQMFD</sequence>
<dbReference type="AlphaFoldDB" id="A0A0Q9Z513"/>
<evidence type="ECO:0000313" key="4">
    <source>
        <dbReference type="Proteomes" id="UP000051643"/>
    </source>
</evidence>
<dbReference type="InterPro" id="IPR009078">
    <property type="entry name" value="Ferritin-like_SF"/>
</dbReference>
<dbReference type="NCBIfam" id="TIGR02284">
    <property type="entry name" value="PA2169 family four-helix-bundle protein"/>
    <property type="match status" value="1"/>
</dbReference>
<organism evidence="3 4">
    <name type="scientific">Salegentibacter mishustinae</name>
    <dbReference type="NCBI Taxonomy" id="270918"/>
    <lineage>
        <taxon>Bacteria</taxon>
        <taxon>Pseudomonadati</taxon>
        <taxon>Bacteroidota</taxon>
        <taxon>Flavobacteriia</taxon>
        <taxon>Flavobacteriales</taxon>
        <taxon>Flavobacteriaceae</taxon>
        <taxon>Salegentibacter</taxon>
    </lineage>
</organism>
<proteinExistence type="predicted"/>
<dbReference type="InterPro" id="IPR011971">
    <property type="entry name" value="CHP02284"/>
</dbReference>
<dbReference type="InterPro" id="IPR016920">
    <property type="entry name" value="UCP029477"/>
</dbReference>
<dbReference type="PIRSF" id="PIRSF029477">
    <property type="entry name" value="UCP029477"/>
    <property type="match status" value="1"/>
</dbReference>
<keyword evidence="4" id="KW-1185">Reference proteome</keyword>